<protein>
    <recommendedName>
        <fullName evidence="4">Solute-binding protein family 3/N-terminal domain-containing protein</fullName>
    </recommendedName>
</protein>
<organism evidence="5 6">
    <name type="scientific">Candidatus Kaiserbacteria bacterium RIFCSPHIGHO2_01_FULL_49_13</name>
    <dbReference type="NCBI Taxonomy" id="1798477"/>
    <lineage>
        <taxon>Bacteria</taxon>
        <taxon>Candidatus Kaiseribacteriota</taxon>
    </lineage>
</organism>
<proteinExistence type="inferred from homology"/>
<dbReference type="GO" id="GO:0042597">
    <property type="term" value="C:periplasmic space"/>
    <property type="evidence" value="ECO:0007669"/>
    <property type="project" value="UniProtKB-SubCell"/>
</dbReference>
<accession>A0A1F6CEI2</accession>
<dbReference type="EMBL" id="MFKQ01000006">
    <property type="protein sequence ID" value="OGG47573.1"/>
    <property type="molecule type" value="Genomic_DNA"/>
</dbReference>
<name>A0A1F6CEI2_9BACT</name>
<feature type="domain" description="Solute-binding protein family 3/N-terminal" evidence="4">
    <location>
        <begin position="28"/>
        <end position="278"/>
    </location>
</feature>
<dbReference type="Pfam" id="PF12974">
    <property type="entry name" value="Phosphonate-bd"/>
    <property type="match status" value="1"/>
</dbReference>
<gene>
    <name evidence="5" type="ORF">A2671_01805</name>
</gene>
<comment type="similarity">
    <text evidence="2">Belongs to the bacterial solute-binding protein SsuA/TauA family.</text>
</comment>
<dbReference type="InterPro" id="IPR001638">
    <property type="entry name" value="Solute-binding_3/MltF_N"/>
</dbReference>
<dbReference type="Gene3D" id="3.40.190.10">
    <property type="entry name" value="Periplasmic binding protein-like II"/>
    <property type="match status" value="2"/>
</dbReference>
<evidence type="ECO:0000313" key="6">
    <source>
        <dbReference type="Proteomes" id="UP000178344"/>
    </source>
</evidence>
<dbReference type="Proteomes" id="UP000178344">
    <property type="component" value="Unassembled WGS sequence"/>
</dbReference>
<comment type="subcellular location">
    <subcellularLocation>
        <location evidence="1">Periplasm</location>
    </subcellularLocation>
</comment>
<dbReference type="PANTHER" id="PTHR30024:SF47">
    <property type="entry name" value="TAURINE-BINDING PERIPLASMIC PROTEIN"/>
    <property type="match status" value="1"/>
</dbReference>
<dbReference type="AlphaFoldDB" id="A0A1F6CEI2"/>
<evidence type="ECO:0000256" key="2">
    <source>
        <dbReference type="ARBA" id="ARBA00010742"/>
    </source>
</evidence>
<dbReference type="SMART" id="SM00062">
    <property type="entry name" value="PBPb"/>
    <property type="match status" value="1"/>
</dbReference>
<keyword evidence="3" id="KW-0732">Signal</keyword>
<dbReference type="SUPFAM" id="SSF53850">
    <property type="entry name" value="Periplasmic binding protein-like II"/>
    <property type="match status" value="1"/>
</dbReference>
<reference evidence="5 6" key="1">
    <citation type="journal article" date="2016" name="Nat. Commun.">
        <title>Thousands of microbial genomes shed light on interconnected biogeochemical processes in an aquifer system.</title>
        <authorList>
            <person name="Anantharaman K."/>
            <person name="Brown C.T."/>
            <person name="Hug L.A."/>
            <person name="Sharon I."/>
            <person name="Castelle C.J."/>
            <person name="Probst A.J."/>
            <person name="Thomas B.C."/>
            <person name="Singh A."/>
            <person name="Wilkins M.J."/>
            <person name="Karaoz U."/>
            <person name="Brodie E.L."/>
            <person name="Williams K.H."/>
            <person name="Hubbard S.S."/>
            <person name="Banfield J.F."/>
        </authorList>
    </citation>
    <scope>NUCLEOTIDE SEQUENCE [LARGE SCALE GENOMIC DNA]</scope>
</reference>
<evidence type="ECO:0000313" key="5">
    <source>
        <dbReference type="EMBL" id="OGG47573.1"/>
    </source>
</evidence>
<comment type="caution">
    <text evidence="5">The sequence shown here is derived from an EMBL/GenBank/DDBJ whole genome shotgun (WGS) entry which is preliminary data.</text>
</comment>
<dbReference type="PANTHER" id="PTHR30024">
    <property type="entry name" value="ALIPHATIC SULFONATES-BINDING PROTEIN-RELATED"/>
    <property type="match status" value="1"/>
</dbReference>
<sequence>MRRNLLIVVLVLVVAAFGYWYRENNLKTLDVTYFYANGAVDGIQSLVIKKYGLDTKNHLNITFKHGSPGELERQLLAREADIAQTSPMIASKANLDGKALRLLSPQIHMSYNILVPAASPIKTLADLKGKKVAVAPKVTAAYTAFALVLRSADINPEIDLNLIFGSIPDAVKHLQNGEVEAATVSYPLAATLVESGKFRVLTRLEDEWIANEGVSLPFVVMVAYADWLEDPINRKIAKRLAATLHDAATLIAERPDVVTEESNTELNDYLTQNNLSKDTVKAILREKTAKDLYTSWGNDEVSAIERVIKRAKEYGLLPPNAPEDIIIKPSDL</sequence>
<evidence type="ECO:0000256" key="1">
    <source>
        <dbReference type="ARBA" id="ARBA00004418"/>
    </source>
</evidence>
<evidence type="ECO:0000259" key="4">
    <source>
        <dbReference type="SMART" id="SM00062"/>
    </source>
</evidence>
<evidence type="ECO:0000256" key="3">
    <source>
        <dbReference type="ARBA" id="ARBA00022729"/>
    </source>
</evidence>